<dbReference type="InterPro" id="IPR020841">
    <property type="entry name" value="PKS_Beta-ketoAc_synthase_dom"/>
</dbReference>
<dbReference type="AlphaFoldDB" id="A0AAV9J0T9"/>
<evidence type="ECO:0000256" key="3">
    <source>
        <dbReference type="ARBA" id="ARBA00022679"/>
    </source>
</evidence>
<dbReference type="EMBL" id="JANCYW010000015">
    <property type="protein sequence ID" value="KAK4537953.1"/>
    <property type="molecule type" value="Genomic_DNA"/>
</dbReference>
<dbReference type="InterPro" id="IPR016039">
    <property type="entry name" value="Thiolase-like"/>
</dbReference>
<dbReference type="SUPFAM" id="SSF53901">
    <property type="entry name" value="Thiolase-like"/>
    <property type="match status" value="2"/>
</dbReference>
<proteinExistence type="inferred from homology"/>
<dbReference type="PROSITE" id="PS00606">
    <property type="entry name" value="KS3_1"/>
    <property type="match status" value="1"/>
</dbReference>
<evidence type="ECO:0000313" key="6">
    <source>
        <dbReference type="EMBL" id="KAK4537953.1"/>
    </source>
</evidence>
<dbReference type="Pfam" id="PF00109">
    <property type="entry name" value="ketoacyl-synt"/>
    <property type="match status" value="2"/>
</dbReference>
<dbReference type="CDD" id="cd00834">
    <property type="entry name" value="KAS_I_II"/>
    <property type="match status" value="1"/>
</dbReference>
<keyword evidence="3 4" id="KW-0808">Transferase</keyword>
<dbReference type="InterPro" id="IPR014031">
    <property type="entry name" value="Ketoacyl_synth_C"/>
</dbReference>
<dbReference type="PANTHER" id="PTHR11712:SF297">
    <property type="entry name" value="3-OXOACYL-[ACYL-CARRIER-PROTEIN] SYNTHASE, MITOCHONDRIAL"/>
    <property type="match status" value="1"/>
</dbReference>
<accession>A0AAV9J0T9</accession>
<dbReference type="SMART" id="SM00825">
    <property type="entry name" value="PKS_KS"/>
    <property type="match status" value="1"/>
</dbReference>
<feature type="domain" description="Ketosynthase family 3 (KS3)" evidence="5">
    <location>
        <begin position="4"/>
        <end position="474"/>
    </location>
</feature>
<sequence>MQWGRRVVVTGLGMVTPLGLSTKESWSALLQGRTGVRKWRAGEEDAADDEARRRLQSALPVCIAAQVDRDAFRQRFERWIQGKMQYASPHPAEASTRSSLPRWKVSDCRRAPLSVQYALLAAEECLLDARWPPHTIPDCERQSVGVMIGTGMSSLPDMITAVHQLPDRARVSPYFVPRVLLNAPAGYISLAYGFRGPNTAPATACAAGAHAIGEAYRCVQRGDTDMCLAGGTEACIHALALAGFARARALSTRWNERPECASRPFDRQRDGFVLGEGACVLLLEEEGHARRRGLSAERDGDSGGIYAEVIGYGASADAYHLTASHPEGDGALLCMQRALRDVSPAPVGYVNAHATSTPLGDRAEALALGRVFAQQPSPVPLVSSTKGVTGHLLGAAGALEAAFTLLTMRDRLVPVNRNLESVDAELMEKRLNVEWVSGGEAGVAAVPVEAERVQLTMSNSFGFYGTNTTLVFRDMFTQVKG</sequence>
<dbReference type="Proteomes" id="UP001301350">
    <property type="component" value="Unassembled WGS sequence"/>
</dbReference>
<dbReference type="PANTHER" id="PTHR11712">
    <property type="entry name" value="POLYKETIDE SYNTHASE-RELATED"/>
    <property type="match status" value="1"/>
</dbReference>
<dbReference type="InterPro" id="IPR014030">
    <property type="entry name" value="Ketoacyl_synth_N"/>
</dbReference>
<dbReference type="InterPro" id="IPR018201">
    <property type="entry name" value="Ketoacyl_synth_AS"/>
</dbReference>
<dbReference type="EC" id="2.3.1.41" evidence="2"/>
<reference evidence="6 7" key="1">
    <citation type="submission" date="2022-07" db="EMBL/GenBank/DDBJ databases">
        <title>Genome-wide signatures of adaptation to extreme environments.</title>
        <authorList>
            <person name="Cho C.H."/>
            <person name="Yoon H.S."/>
        </authorList>
    </citation>
    <scope>NUCLEOTIDE SEQUENCE [LARGE SCALE GENOMIC DNA]</scope>
    <source>
        <strain evidence="6 7">DBV 063 E5</strain>
    </source>
</reference>
<evidence type="ECO:0000313" key="7">
    <source>
        <dbReference type="Proteomes" id="UP001301350"/>
    </source>
</evidence>
<gene>
    <name evidence="6" type="ORF">CDCA_CDCA15G3978</name>
</gene>
<dbReference type="GO" id="GO:0004315">
    <property type="term" value="F:3-oxoacyl-[acyl-carrier-protein] synthase activity"/>
    <property type="evidence" value="ECO:0007669"/>
    <property type="project" value="UniProtKB-EC"/>
</dbReference>
<evidence type="ECO:0000259" key="5">
    <source>
        <dbReference type="PROSITE" id="PS52004"/>
    </source>
</evidence>
<organism evidence="6 7">
    <name type="scientific">Cyanidium caldarium</name>
    <name type="common">Red alga</name>
    <dbReference type="NCBI Taxonomy" id="2771"/>
    <lineage>
        <taxon>Eukaryota</taxon>
        <taxon>Rhodophyta</taxon>
        <taxon>Bangiophyceae</taxon>
        <taxon>Cyanidiales</taxon>
        <taxon>Cyanidiaceae</taxon>
        <taxon>Cyanidium</taxon>
    </lineage>
</organism>
<comment type="similarity">
    <text evidence="1 4">Belongs to the thiolase-like superfamily. Beta-ketoacyl-ACP synthases family.</text>
</comment>
<protein>
    <recommendedName>
        <fullName evidence="2">beta-ketoacyl-[acyl-carrier-protein] synthase I</fullName>
        <ecNumber evidence="2">2.3.1.41</ecNumber>
    </recommendedName>
</protein>
<dbReference type="Gene3D" id="3.40.47.10">
    <property type="match status" value="1"/>
</dbReference>
<evidence type="ECO:0000256" key="2">
    <source>
        <dbReference type="ARBA" id="ARBA00013191"/>
    </source>
</evidence>
<dbReference type="Pfam" id="PF02801">
    <property type="entry name" value="Ketoacyl-synt_C"/>
    <property type="match status" value="1"/>
</dbReference>
<evidence type="ECO:0000256" key="1">
    <source>
        <dbReference type="ARBA" id="ARBA00008467"/>
    </source>
</evidence>
<dbReference type="InterPro" id="IPR000794">
    <property type="entry name" value="Beta-ketoacyl_synthase"/>
</dbReference>
<evidence type="ECO:0000256" key="4">
    <source>
        <dbReference type="RuleBase" id="RU003694"/>
    </source>
</evidence>
<name>A0AAV9J0T9_CYACA</name>
<dbReference type="NCBIfam" id="NF005589">
    <property type="entry name" value="PRK07314.1"/>
    <property type="match status" value="1"/>
</dbReference>
<keyword evidence="7" id="KW-1185">Reference proteome</keyword>
<dbReference type="PROSITE" id="PS52004">
    <property type="entry name" value="KS3_2"/>
    <property type="match status" value="1"/>
</dbReference>
<comment type="caution">
    <text evidence="6">The sequence shown here is derived from an EMBL/GenBank/DDBJ whole genome shotgun (WGS) entry which is preliminary data.</text>
</comment>
<dbReference type="GO" id="GO:0006633">
    <property type="term" value="P:fatty acid biosynthetic process"/>
    <property type="evidence" value="ECO:0007669"/>
    <property type="project" value="InterPro"/>
</dbReference>
<dbReference type="GO" id="GO:0005739">
    <property type="term" value="C:mitochondrion"/>
    <property type="evidence" value="ECO:0007669"/>
    <property type="project" value="TreeGrafter"/>
</dbReference>